<gene>
    <name evidence="2" type="ORF">FNH09_08360</name>
</gene>
<proteinExistence type="predicted"/>
<dbReference type="Proteomes" id="UP000325849">
    <property type="component" value="Unassembled WGS sequence"/>
</dbReference>
<dbReference type="EMBL" id="VJZD01000023">
    <property type="protein sequence ID" value="MPY31312.1"/>
    <property type="molecule type" value="Genomic_DNA"/>
</dbReference>
<dbReference type="RefSeq" id="WP_152886112.1">
    <property type="nucleotide sequence ID" value="NZ_VJZD01000023.1"/>
</dbReference>
<evidence type="ECO:0000313" key="2">
    <source>
        <dbReference type="EMBL" id="MPY31312.1"/>
    </source>
</evidence>
<evidence type="ECO:0000256" key="1">
    <source>
        <dbReference type="SAM" id="MobiDB-lite"/>
    </source>
</evidence>
<keyword evidence="3" id="KW-1185">Reference proteome</keyword>
<sequence length="171" mass="17863">MLDFSDVVVLVLSTAGAIAVVWDTTKAILGSRRGDLTIRQTRDWDGRTVRRRSAGTGRLRRPAAKSGIAGGIAVGGIAGSITTDDAMMIHRVVIENAAEDAVQRPAAADADLSADEFDHPSTDDEQLVAEDAADTINATLARMLVRLGPPPLRTDGGGLAPTSSDDDGSTR</sequence>
<protein>
    <submittedName>
        <fullName evidence="2">Uncharacterized protein</fullName>
    </submittedName>
</protein>
<feature type="region of interest" description="Disordered" evidence="1">
    <location>
        <begin position="147"/>
        <end position="171"/>
    </location>
</feature>
<comment type="caution">
    <text evidence="2">The sequence shown here is derived from an EMBL/GenBank/DDBJ whole genome shotgun (WGS) entry which is preliminary data.</text>
</comment>
<organism evidence="2 3">
    <name type="scientific">Streptomyces adustus</name>
    <dbReference type="NCBI Taxonomy" id="1609272"/>
    <lineage>
        <taxon>Bacteria</taxon>
        <taxon>Bacillati</taxon>
        <taxon>Actinomycetota</taxon>
        <taxon>Actinomycetes</taxon>
        <taxon>Kitasatosporales</taxon>
        <taxon>Streptomycetaceae</taxon>
        <taxon>Streptomyces</taxon>
    </lineage>
</organism>
<name>A0A5N8V9J6_9ACTN</name>
<reference evidence="2 3" key="1">
    <citation type="submission" date="2019-07" db="EMBL/GenBank/DDBJ databases">
        <title>New species of Amycolatopsis and Streptomyces.</title>
        <authorList>
            <person name="Duangmal K."/>
            <person name="Teo W.F.A."/>
            <person name="Lipun K."/>
        </authorList>
    </citation>
    <scope>NUCLEOTIDE SEQUENCE [LARGE SCALE GENOMIC DNA]</scope>
    <source>
        <strain evidence="2 3">NBRC 109810</strain>
    </source>
</reference>
<dbReference type="AlphaFoldDB" id="A0A5N8V9J6"/>
<accession>A0A5N8V9J6</accession>
<evidence type="ECO:0000313" key="3">
    <source>
        <dbReference type="Proteomes" id="UP000325849"/>
    </source>
</evidence>